<dbReference type="AlphaFoldDB" id="A0A5C6U4F7"/>
<accession>A0A5C6U4F7</accession>
<evidence type="ECO:0000313" key="2">
    <source>
        <dbReference type="Proteomes" id="UP000321832"/>
    </source>
</evidence>
<dbReference type="EMBL" id="VOPW01000001">
    <property type="protein sequence ID" value="TXC66548.1"/>
    <property type="molecule type" value="Genomic_DNA"/>
</dbReference>
<sequence length="163" mass="17113">MNAALLKTDAGHHEIRARVIALTRPARTLLVLADGARDAEQLLSMVKGASAADVQALLEAGLVVESVRRKAGPSASEAAAAPATASEPASISALGYQELYDCLNALCKEQLGLMRGFKYSLEIEKAAGVDELRAVAARFVADVRRVNGDSAAHMVMRALGMTP</sequence>
<organism evidence="1 2">
    <name type="scientific">Piscinibacter aquaticus</name>
    <dbReference type="NCBI Taxonomy" id="392597"/>
    <lineage>
        <taxon>Bacteria</taxon>
        <taxon>Pseudomonadati</taxon>
        <taxon>Pseudomonadota</taxon>
        <taxon>Betaproteobacteria</taxon>
        <taxon>Burkholderiales</taxon>
        <taxon>Sphaerotilaceae</taxon>
        <taxon>Piscinibacter</taxon>
    </lineage>
</organism>
<dbReference type="Proteomes" id="UP000321832">
    <property type="component" value="Unassembled WGS sequence"/>
</dbReference>
<gene>
    <name evidence="1" type="ORF">FSC37_14015</name>
</gene>
<proteinExistence type="predicted"/>
<keyword evidence="2" id="KW-1185">Reference proteome</keyword>
<reference evidence="1 2" key="1">
    <citation type="submission" date="2019-08" db="EMBL/GenBank/DDBJ databases">
        <authorList>
            <person name="Khan S.A."/>
            <person name="Jeon C.O."/>
            <person name="Jeong S.E."/>
        </authorList>
    </citation>
    <scope>NUCLEOTIDE SEQUENCE [LARGE SCALE GENOMIC DNA]</scope>
    <source>
        <strain evidence="2">IMCC1728</strain>
    </source>
</reference>
<protein>
    <submittedName>
        <fullName evidence="1">Uncharacterized protein</fullName>
    </submittedName>
</protein>
<name>A0A5C6U4F7_9BURK</name>
<evidence type="ECO:0000313" key="1">
    <source>
        <dbReference type="EMBL" id="TXC66548.1"/>
    </source>
</evidence>
<comment type="caution">
    <text evidence="1">The sequence shown here is derived from an EMBL/GenBank/DDBJ whole genome shotgun (WGS) entry which is preliminary data.</text>
</comment>